<evidence type="ECO:0000313" key="4">
    <source>
        <dbReference type="Proteomes" id="UP000324632"/>
    </source>
</evidence>
<feature type="signal peptide" evidence="2">
    <location>
        <begin position="1"/>
        <end position="16"/>
    </location>
</feature>
<evidence type="ECO:0000313" key="3">
    <source>
        <dbReference type="EMBL" id="KAA0722674.1"/>
    </source>
</evidence>
<sequence length="173" mass="18951">MNLLLLFSCIITATHPVPFTQSYFSTSALNLQSTRIKPKDERLSSTVASVVYVSVGLTLMLIGLLVALTVLRKKKKKRGKKSPRFAQSGTSDQVSAVNTLQESTAEDINYCEHEYQEIRELQAKNVDSAITVYSTVHGSANSTIYSTTETPVDSTIYSTAETPVDSTIYSTAK</sequence>
<evidence type="ECO:0000256" key="2">
    <source>
        <dbReference type="SAM" id="SignalP"/>
    </source>
</evidence>
<organism evidence="3 4">
    <name type="scientific">Triplophysa tibetana</name>
    <dbReference type="NCBI Taxonomy" id="1572043"/>
    <lineage>
        <taxon>Eukaryota</taxon>
        <taxon>Metazoa</taxon>
        <taxon>Chordata</taxon>
        <taxon>Craniata</taxon>
        <taxon>Vertebrata</taxon>
        <taxon>Euteleostomi</taxon>
        <taxon>Actinopterygii</taxon>
        <taxon>Neopterygii</taxon>
        <taxon>Teleostei</taxon>
        <taxon>Ostariophysi</taxon>
        <taxon>Cypriniformes</taxon>
        <taxon>Nemacheilidae</taxon>
        <taxon>Triplophysa</taxon>
    </lineage>
</organism>
<evidence type="ECO:0000256" key="1">
    <source>
        <dbReference type="SAM" id="Phobius"/>
    </source>
</evidence>
<proteinExistence type="predicted"/>
<keyword evidence="2" id="KW-0732">Signal</keyword>
<dbReference type="EMBL" id="SOYY01000004">
    <property type="protein sequence ID" value="KAA0722674.1"/>
    <property type="molecule type" value="Genomic_DNA"/>
</dbReference>
<dbReference type="AlphaFoldDB" id="A0A5A9PJV1"/>
<feature type="transmembrane region" description="Helical" evidence="1">
    <location>
        <begin position="46"/>
        <end position="71"/>
    </location>
</feature>
<keyword evidence="4" id="KW-1185">Reference proteome</keyword>
<keyword evidence="1" id="KW-0812">Transmembrane</keyword>
<keyword evidence="1" id="KW-1133">Transmembrane helix</keyword>
<feature type="chain" id="PRO_5022897052" evidence="2">
    <location>
        <begin position="17"/>
        <end position="173"/>
    </location>
</feature>
<gene>
    <name evidence="3" type="ORF">E1301_Tti023003</name>
</gene>
<name>A0A5A9PJV1_9TELE</name>
<protein>
    <submittedName>
        <fullName evidence="3">Uncharacterized protein</fullName>
    </submittedName>
</protein>
<comment type="caution">
    <text evidence="3">The sequence shown here is derived from an EMBL/GenBank/DDBJ whole genome shotgun (WGS) entry which is preliminary data.</text>
</comment>
<dbReference type="Proteomes" id="UP000324632">
    <property type="component" value="Chromosome 4"/>
</dbReference>
<reference evidence="3 4" key="1">
    <citation type="journal article" date="2019" name="Mol. Ecol. Resour.">
        <title>Chromosome-level genome assembly of Triplophysa tibetana, a fish adapted to the harsh high-altitude environment of the Tibetan Plateau.</title>
        <authorList>
            <person name="Yang X."/>
            <person name="Liu H."/>
            <person name="Ma Z."/>
            <person name="Zou Y."/>
            <person name="Zou M."/>
            <person name="Mao Y."/>
            <person name="Li X."/>
            <person name="Wang H."/>
            <person name="Chen T."/>
            <person name="Wang W."/>
            <person name="Yang R."/>
        </authorList>
    </citation>
    <scope>NUCLEOTIDE SEQUENCE [LARGE SCALE GENOMIC DNA]</scope>
    <source>
        <strain evidence="3">TTIB1903HZAU</strain>
        <tissue evidence="3">Muscle</tissue>
    </source>
</reference>
<accession>A0A5A9PJV1</accession>
<keyword evidence="1" id="KW-0472">Membrane</keyword>